<accession>A0A0R1FCB4</accession>
<proteinExistence type="predicted"/>
<keyword evidence="3 6" id="KW-0812">Transmembrane</keyword>
<name>A0A0R1FCB4_9LACO</name>
<dbReference type="GeneID" id="65918383"/>
<dbReference type="GO" id="GO:0005886">
    <property type="term" value="C:plasma membrane"/>
    <property type="evidence" value="ECO:0007669"/>
    <property type="project" value="UniProtKB-SubCell"/>
</dbReference>
<dbReference type="Pfam" id="PF01943">
    <property type="entry name" value="Polysacc_synt"/>
    <property type="match status" value="1"/>
</dbReference>
<evidence type="ECO:0000256" key="2">
    <source>
        <dbReference type="ARBA" id="ARBA00022475"/>
    </source>
</evidence>
<keyword evidence="5 6" id="KW-0472">Membrane</keyword>
<dbReference type="PATRIC" id="fig|913848.6.peg.67"/>
<comment type="subcellular location">
    <subcellularLocation>
        <location evidence="1">Cell membrane</location>
        <topology evidence="1">Multi-pass membrane protein</topology>
    </subcellularLocation>
</comment>
<feature type="transmembrane region" description="Helical" evidence="6">
    <location>
        <begin position="328"/>
        <end position="347"/>
    </location>
</feature>
<comment type="caution">
    <text evidence="7">The sequence shown here is derived from an EMBL/GenBank/DDBJ whole genome shotgun (WGS) entry which is preliminary data.</text>
</comment>
<evidence type="ECO:0000256" key="6">
    <source>
        <dbReference type="SAM" id="Phobius"/>
    </source>
</evidence>
<keyword evidence="4 6" id="KW-1133">Transmembrane helix</keyword>
<keyword evidence="2" id="KW-1003">Cell membrane</keyword>
<dbReference type="Proteomes" id="UP000051181">
    <property type="component" value="Unassembled WGS sequence"/>
</dbReference>
<reference evidence="7 8" key="1">
    <citation type="journal article" date="2015" name="Genome Announc.">
        <title>Expanding the biotechnology potential of lactobacilli through comparative genomics of 213 strains and associated genera.</title>
        <authorList>
            <person name="Sun Z."/>
            <person name="Harris H.M."/>
            <person name="McCann A."/>
            <person name="Guo C."/>
            <person name="Argimon S."/>
            <person name="Zhang W."/>
            <person name="Yang X."/>
            <person name="Jeffery I.B."/>
            <person name="Cooney J.C."/>
            <person name="Kagawa T.F."/>
            <person name="Liu W."/>
            <person name="Song Y."/>
            <person name="Salvetti E."/>
            <person name="Wrobel A."/>
            <person name="Rasinkangas P."/>
            <person name="Parkhill J."/>
            <person name="Rea M.C."/>
            <person name="O'Sullivan O."/>
            <person name="Ritari J."/>
            <person name="Douillard F.P."/>
            <person name="Paul Ross R."/>
            <person name="Yang R."/>
            <person name="Briner A.E."/>
            <person name="Felis G.E."/>
            <person name="de Vos W.M."/>
            <person name="Barrangou R."/>
            <person name="Klaenhammer T.R."/>
            <person name="Caufield P.W."/>
            <person name="Cui Y."/>
            <person name="Zhang H."/>
            <person name="O'Toole P.W."/>
        </authorList>
    </citation>
    <scope>NUCLEOTIDE SEQUENCE [LARGE SCALE GENOMIC DNA]</scope>
    <source>
        <strain evidence="7 8">DSM 20001</strain>
    </source>
</reference>
<feature type="transmembrane region" description="Helical" evidence="6">
    <location>
        <begin position="284"/>
        <end position="308"/>
    </location>
</feature>
<evidence type="ECO:0000256" key="4">
    <source>
        <dbReference type="ARBA" id="ARBA00022989"/>
    </source>
</evidence>
<feature type="transmembrane region" description="Helical" evidence="6">
    <location>
        <begin position="441"/>
        <end position="464"/>
    </location>
</feature>
<dbReference type="PANTHER" id="PTHR30250">
    <property type="entry name" value="PST FAMILY PREDICTED COLANIC ACID TRANSPORTER"/>
    <property type="match status" value="1"/>
</dbReference>
<dbReference type="EMBL" id="AZCN01000001">
    <property type="protein sequence ID" value="KRK19324.1"/>
    <property type="molecule type" value="Genomic_DNA"/>
</dbReference>
<evidence type="ECO:0000256" key="5">
    <source>
        <dbReference type="ARBA" id="ARBA00023136"/>
    </source>
</evidence>
<organism evidence="7 8">
    <name type="scientific">Loigolactobacillus coryniformis subsp. coryniformis KCTC 3167 = DSM 20001</name>
    <dbReference type="NCBI Taxonomy" id="913848"/>
    <lineage>
        <taxon>Bacteria</taxon>
        <taxon>Bacillati</taxon>
        <taxon>Bacillota</taxon>
        <taxon>Bacilli</taxon>
        <taxon>Lactobacillales</taxon>
        <taxon>Lactobacillaceae</taxon>
        <taxon>Loigolactobacillus</taxon>
    </lineage>
</organism>
<protein>
    <submittedName>
        <fullName evidence="7">Teichoic acid polysaccharide export protein</fullName>
    </submittedName>
</protein>
<dbReference type="InterPro" id="IPR050833">
    <property type="entry name" value="Poly_Biosynth_Transport"/>
</dbReference>
<feature type="transmembrane region" description="Helical" evidence="6">
    <location>
        <begin position="143"/>
        <end position="160"/>
    </location>
</feature>
<evidence type="ECO:0000313" key="7">
    <source>
        <dbReference type="EMBL" id="KRK19324.1"/>
    </source>
</evidence>
<feature type="transmembrane region" description="Helical" evidence="6">
    <location>
        <begin position="359"/>
        <end position="378"/>
    </location>
</feature>
<evidence type="ECO:0000256" key="3">
    <source>
        <dbReference type="ARBA" id="ARBA00022692"/>
    </source>
</evidence>
<feature type="transmembrane region" description="Helical" evidence="6">
    <location>
        <begin position="252"/>
        <end position="272"/>
    </location>
</feature>
<feature type="transmembrane region" description="Helical" evidence="6">
    <location>
        <begin position="166"/>
        <end position="185"/>
    </location>
</feature>
<sequence>MKKTFSDIIYNGLYQLFIIIIPIITVPYVSRVLGAHALGIYGYVYSIITFLSVLIAVGMNQLGPKVIAQTNRELRLKRFKQLWFIQFITGLIVIIVFICVTILLLPYKQYFLLEIPFLVGYVLDISWYFIGIGEIKKVVLRNTLIKMFALVLIFLCVHTTDDLGIYVLINSLSILLSNLVFWFSIIRSLRQEGQKDVDKVNDGTTSKMLLHQALILLIPQVAVQAYTSFDSTIVGIISGATQLAFYSQSQNIARVVLAIITSVSVVLMPKMAAMQKKDATEKRILKVFDISLTGTLIISLYLAMLLMVNAKVFVGWFFGNEFTPMSKNMFWVSLIIIFISYGGVFATQYTLSRGLYVRYAIPYIIGAIYSISLNLLLVPKMKSFGGTIVITTTEILVCLIRVFIVKKYLPIWTIFKAHIRYILIFLVTLFVGLMLDFGEISAFYDLVIKSVVVSLVYAILVIIVNRNKLDKLRKILKL</sequence>
<dbReference type="PANTHER" id="PTHR30250:SF11">
    <property type="entry name" value="O-ANTIGEN TRANSPORTER-RELATED"/>
    <property type="match status" value="1"/>
</dbReference>
<feature type="transmembrane region" description="Helical" evidence="6">
    <location>
        <begin position="12"/>
        <end position="30"/>
    </location>
</feature>
<dbReference type="RefSeq" id="WP_010010411.1">
    <property type="nucleotide sequence ID" value="NZ_AZCN01000001.1"/>
</dbReference>
<gene>
    <name evidence="7" type="ORF">FD22_GL000069</name>
</gene>
<dbReference type="AlphaFoldDB" id="A0A0R1FCB4"/>
<dbReference type="InterPro" id="IPR002797">
    <property type="entry name" value="Polysacc_synth"/>
</dbReference>
<evidence type="ECO:0000313" key="8">
    <source>
        <dbReference type="Proteomes" id="UP000051181"/>
    </source>
</evidence>
<feature type="transmembrane region" description="Helical" evidence="6">
    <location>
        <begin position="417"/>
        <end position="435"/>
    </location>
</feature>
<feature type="transmembrane region" description="Helical" evidence="6">
    <location>
        <begin position="111"/>
        <end position="131"/>
    </location>
</feature>
<feature type="transmembrane region" description="Helical" evidence="6">
    <location>
        <begin position="82"/>
        <end position="105"/>
    </location>
</feature>
<feature type="transmembrane region" description="Helical" evidence="6">
    <location>
        <begin position="384"/>
        <end position="405"/>
    </location>
</feature>
<feature type="transmembrane region" description="Helical" evidence="6">
    <location>
        <begin position="214"/>
        <end position="240"/>
    </location>
</feature>
<feature type="transmembrane region" description="Helical" evidence="6">
    <location>
        <begin position="42"/>
        <end position="62"/>
    </location>
</feature>
<evidence type="ECO:0000256" key="1">
    <source>
        <dbReference type="ARBA" id="ARBA00004651"/>
    </source>
</evidence>